<evidence type="ECO:0000256" key="1">
    <source>
        <dbReference type="ARBA" id="ARBA00004141"/>
    </source>
</evidence>
<feature type="domain" description="Rhodopsin" evidence="7">
    <location>
        <begin position="44"/>
        <end position="281"/>
    </location>
</feature>
<feature type="transmembrane region" description="Helical" evidence="6">
    <location>
        <begin position="106"/>
        <end position="127"/>
    </location>
</feature>
<keyword evidence="2 6" id="KW-0812">Transmembrane</keyword>
<evidence type="ECO:0000313" key="9">
    <source>
        <dbReference type="Proteomes" id="UP000250140"/>
    </source>
</evidence>
<comment type="similarity">
    <text evidence="5">Belongs to the SAT4 family.</text>
</comment>
<evidence type="ECO:0000256" key="5">
    <source>
        <dbReference type="ARBA" id="ARBA00038359"/>
    </source>
</evidence>
<feature type="transmembrane region" description="Helical" evidence="6">
    <location>
        <begin position="183"/>
        <end position="208"/>
    </location>
</feature>
<accession>A0A8E2K0D3</accession>
<feature type="transmembrane region" description="Helical" evidence="6">
    <location>
        <begin position="62"/>
        <end position="86"/>
    </location>
</feature>
<keyword evidence="9" id="KW-1185">Reference proteome</keyword>
<comment type="subcellular location">
    <subcellularLocation>
        <location evidence="1">Membrane</location>
        <topology evidence="1">Multi-pass membrane protein</topology>
    </subcellularLocation>
</comment>
<feature type="transmembrane region" description="Helical" evidence="6">
    <location>
        <begin position="139"/>
        <end position="161"/>
    </location>
</feature>
<evidence type="ECO:0000256" key="3">
    <source>
        <dbReference type="ARBA" id="ARBA00022989"/>
    </source>
</evidence>
<protein>
    <recommendedName>
        <fullName evidence="7">Rhodopsin domain-containing protein</fullName>
    </recommendedName>
</protein>
<evidence type="ECO:0000256" key="4">
    <source>
        <dbReference type="ARBA" id="ARBA00023136"/>
    </source>
</evidence>
<name>A0A8E2K0D3_9PEZI</name>
<organism evidence="8 9">
    <name type="scientific">Glonium stellatum</name>
    <dbReference type="NCBI Taxonomy" id="574774"/>
    <lineage>
        <taxon>Eukaryota</taxon>
        <taxon>Fungi</taxon>
        <taxon>Dikarya</taxon>
        <taxon>Ascomycota</taxon>
        <taxon>Pezizomycotina</taxon>
        <taxon>Dothideomycetes</taxon>
        <taxon>Pleosporomycetidae</taxon>
        <taxon>Gloniales</taxon>
        <taxon>Gloniaceae</taxon>
        <taxon>Glonium</taxon>
    </lineage>
</organism>
<feature type="transmembrane region" description="Helical" evidence="6">
    <location>
        <begin position="20"/>
        <end position="41"/>
    </location>
</feature>
<evidence type="ECO:0000256" key="6">
    <source>
        <dbReference type="SAM" id="Phobius"/>
    </source>
</evidence>
<gene>
    <name evidence="8" type="ORF">AOQ84DRAFT_384022</name>
</gene>
<dbReference type="AlphaFoldDB" id="A0A8E2K0D3"/>
<dbReference type="PANTHER" id="PTHR33048:SF57">
    <property type="entry name" value="INTEGRAL MEMBRANE PROTEIN-RELATED"/>
    <property type="match status" value="1"/>
</dbReference>
<dbReference type="EMBL" id="KV748448">
    <property type="protein sequence ID" value="OCL15437.1"/>
    <property type="molecule type" value="Genomic_DNA"/>
</dbReference>
<dbReference type="InterPro" id="IPR052337">
    <property type="entry name" value="SAT4-like"/>
</dbReference>
<dbReference type="Proteomes" id="UP000250140">
    <property type="component" value="Unassembled WGS sequence"/>
</dbReference>
<evidence type="ECO:0000256" key="2">
    <source>
        <dbReference type="ARBA" id="ARBA00022692"/>
    </source>
</evidence>
<dbReference type="OrthoDB" id="10017208at2759"/>
<reference evidence="8 9" key="1">
    <citation type="journal article" date="2016" name="Nat. Commun.">
        <title>Ectomycorrhizal ecology is imprinted in the genome of the dominant symbiotic fungus Cenococcum geophilum.</title>
        <authorList>
            <consortium name="DOE Joint Genome Institute"/>
            <person name="Peter M."/>
            <person name="Kohler A."/>
            <person name="Ohm R.A."/>
            <person name="Kuo A."/>
            <person name="Krutzmann J."/>
            <person name="Morin E."/>
            <person name="Arend M."/>
            <person name="Barry K.W."/>
            <person name="Binder M."/>
            <person name="Choi C."/>
            <person name="Clum A."/>
            <person name="Copeland A."/>
            <person name="Grisel N."/>
            <person name="Haridas S."/>
            <person name="Kipfer T."/>
            <person name="LaButti K."/>
            <person name="Lindquist E."/>
            <person name="Lipzen A."/>
            <person name="Maire R."/>
            <person name="Meier B."/>
            <person name="Mihaltcheva S."/>
            <person name="Molinier V."/>
            <person name="Murat C."/>
            <person name="Poggeler S."/>
            <person name="Quandt C.A."/>
            <person name="Sperisen C."/>
            <person name="Tritt A."/>
            <person name="Tisserant E."/>
            <person name="Crous P.W."/>
            <person name="Henrissat B."/>
            <person name="Nehls U."/>
            <person name="Egli S."/>
            <person name="Spatafora J.W."/>
            <person name="Grigoriev I.V."/>
            <person name="Martin F.M."/>
        </authorList>
    </citation>
    <scope>NUCLEOTIDE SEQUENCE [LARGE SCALE GENOMIC DNA]</scope>
    <source>
        <strain evidence="8 9">CBS 207.34</strain>
    </source>
</reference>
<sequence length="372" mass="40437">MSAHTPRDIQNRYEGSLVPVSAGGIEIIIIDAIVGFTATVWTGLRFYSRRMKKTQTYPEDYVVLLALLMLYGFILDSILMVFVGGFGHHLTELRPYHVERCLKLGLGSQFLFAFAVGLVKLSICLMLSRIFFVHLLKIAARVAMGFAVVWAVVTILIGFLICQPLSMNWNPATPGGHCGDEDLAFAAGGLVDVLSDLFILILPIPMVIKLRVPQANKIGLVCIFGAGILTMITGILRVVVTLSIDFTDFTFAAKGAHIWSVTEIGVSIVVASSPMLRPLFDKVFHTVASFTNVSRTELSCYSIRPGGSSAKSVGFVEVGDQIALKDLCAQRNVVESRTTASTVNSRVFLDECHSQKEADVEKGFSIGTIASP</sequence>
<feature type="transmembrane region" description="Helical" evidence="6">
    <location>
        <begin position="220"/>
        <end position="244"/>
    </location>
</feature>
<dbReference type="InterPro" id="IPR049326">
    <property type="entry name" value="Rhodopsin_dom_fungi"/>
</dbReference>
<evidence type="ECO:0000313" key="8">
    <source>
        <dbReference type="EMBL" id="OCL15437.1"/>
    </source>
</evidence>
<evidence type="ECO:0000259" key="7">
    <source>
        <dbReference type="Pfam" id="PF20684"/>
    </source>
</evidence>
<proteinExistence type="inferred from homology"/>
<dbReference type="PANTHER" id="PTHR33048">
    <property type="entry name" value="PTH11-LIKE INTEGRAL MEMBRANE PROTEIN (AFU_ORTHOLOGUE AFUA_5G11245)"/>
    <property type="match status" value="1"/>
</dbReference>
<keyword evidence="4 6" id="KW-0472">Membrane</keyword>
<dbReference type="GO" id="GO:0016020">
    <property type="term" value="C:membrane"/>
    <property type="evidence" value="ECO:0007669"/>
    <property type="project" value="UniProtKB-SubCell"/>
</dbReference>
<dbReference type="Pfam" id="PF20684">
    <property type="entry name" value="Fung_rhodopsin"/>
    <property type="match status" value="1"/>
</dbReference>
<keyword evidence="3 6" id="KW-1133">Transmembrane helix</keyword>